<keyword evidence="1" id="KW-0472">Membrane</keyword>
<feature type="signal peptide" evidence="2">
    <location>
        <begin position="1"/>
        <end position="22"/>
    </location>
</feature>
<dbReference type="InterPro" id="IPR039426">
    <property type="entry name" value="TonB-dep_rcpt-like"/>
</dbReference>
<dbReference type="EMBL" id="JACNYL010000001">
    <property type="protein sequence ID" value="MBD1420890.1"/>
    <property type="molecule type" value="Genomic_DNA"/>
</dbReference>
<evidence type="ECO:0000256" key="2">
    <source>
        <dbReference type="SAM" id="SignalP"/>
    </source>
</evidence>
<keyword evidence="4" id="KW-0675">Receptor</keyword>
<dbReference type="InterPro" id="IPR023996">
    <property type="entry name" value="TonB-dep_OMP_SusC/RagA"/>
</dbReference>
<gene>
    <name evidence="4" type="ORF">H8B21_04810</name>
</gene>
<dbReference type="Proteomes" id="UP000651112">
    <property type="component" value="Unassembled WGS sequence"/>
</dbReference>
<name>A0ABR7XNZ9_9SPHI</name>
<dbReference type="InterPro" id="IPR008969">
    <property type="entry name" value="CarboxyPept-like_regulatory"/>
</dbReference>
<keyword evidence="1" id="KW-0812">Transmembrane</keyword>
<evidence type="ECO:0000256" key="1">
    <source>
        <dbReference type="PROSITE-ProRule" id="PRU01360"/>
    </source>
</evidence>
<dbReference type="NCBIfam" id="TIGR04056">
    <property type="entry name" value="OMP_RagA_SusC"/>
    <property type="match status" value="1"/>
</dbReference>
<keyword evidence="2" id="KW-0732">Signal</keyword>
<feature type="chain" id="PRO_5045990009" evidence="2">
    <location>
        <begin position="23"/>
        <end position="1014"/>
    </location>
</feature>
<reference evidence="4 5" key="1">
    <citation type="submission" date="2020-08" db="EMBL/GenBank/DDBJ databases">
        <title>Sphingobacterium sp. DN00404 isolated from aquaculture water.</title>
        <authorList>
            <person name="Zhang M."/>
        </authorList>
    </citation>
    <scope>NUCLEOTIDE SEQUENCE [LARGE SCALE GENOMIC DNA]</scope>
    <source>
        <strain evidence="4 5">KCTC 42746</strain>
    </source>
</reference>
<comment type="similarity">
    <text evidence="1">Belongs to the TonB-dependent receptor family.</text>
</comment>
<dbReference type="InterPro" id="IPR023997">
    <property type="entry name" value="TonB-dep_OMP_SusC/RagA_CS"/>
</dbReference>
<keyword evidence="1" id="KW-1134">Transmembrane beta strand</keyword>
<dbReference type="Pfam" id="PF07715">
    <property type="entry name" value="Plug"/>
    <property type="match status" value="1"/>
</dbReference>
<dbReference type="Pfam" id="PF13715">
    <property type="entry name" value="CarbopepD_reg_2"/>
    <property type="match status" value="1"/>
</dbReference>
<dbReference type="InterPro" id="IPR012910">
    <property type="entry name" value="Plug_dom"/>
</dbReference>
<sequence>MSFKSGCILLLTFIVSQQQAIAQHVLNGKVQNAGKEPLIGATIIVKGTTSGTTTDIDGNFLLEIRNPQDTLQIRFQGYHTLEVLAGKESKRVFELEFDEEQSSLDEVVVVGFGTQKKLTVTGSVASISTREIQQVSTPSLSNAISGRMPGIVSRQSSGMPGSDAAQVFIRGVGTTGNRDPLILVDGIERNMNDINAQEVESFTILKDASATAVFGVRGANGVIMITTKKGTVGRPRITLRSETAMLSNLRMADYIDGHEYASLINEGLANVGRPLQFTEDELRKFADGSEPYLYPSVNWQDVVLKKHTSQHISNLSVSGGTDVIRYYTNVGYTHQDGVYKQDNLNDFNTNANMKRYNFRSNVDINLAKNLKIDLSLGGIIHHQNYPGNTSLDLFTAIKRTSPIDFPLMNPDGSLGGVPSYVGYHPYGIATQSGYMTYFRNTLQGTFGTAWDLSELITPGLSVGGRFAYDYYSFNQATRQKYFEVRRYQGVDENTGEEKYQLLREEQPMGYLPSNVANRAIYTEASVNYDRDFDGHHVTGMLLYNQRDYVNLMASNSIGNLPARRLGLAARVSYSYQNKYLLETNMGYNGSENFPKGKRFGFFPSVSAGWVISNEDFWNQDIVNSLKIRGSYGQVGNDQIGGDRFLFLTNVARVNNAYRFGDQQLGFPGFSESKIGNPDVTWEVSTKTNLGVDLELLSGKISLQLDGFTEKREGILMQRRTIPAIAGIPSSTIPYANLGKVDNKGFDALMEFKHTTSSGWYYSFRGNFTFARNKIVENDEPIPLYPYQNARGQAIPVSQPAGLVALGLFRDQEEIDNSPVQTFSSIVRPGDIKYKDINGDGVIDTYDRIFIGYPRLPEIMFGFGGTIAYKAVDVSVYFTGATRTSIYLYGAAMQPFINGLGADNITREYYDNRWTPDNMDARYPAVRDASSPNNFQESTLWQRDASYLRLRNVEVGYNFQPRVLERLRINGIRAFVNGVNLFTWDKLNFIDPESDNGTGGYPIQRILNAGVQFTF</sequence>
<dbReference type="InterPro" id="IPR037066">
    <property type="entry name" value="Plug_dom_sf"/>
</dbReference>
<evidence type="ECO:0000259" key="3">
    <source>
        <dbReference type="Pfam" id="PF07715"/>
    </source>
</evidence>
<evidence type="ECO:0000313" key="4">
    <source>
        <dbReference type="EMBL" id="MBD1420890.1"/>
    </source>
</evidence>
<organism evidence="4 5">
    <name type="scientific">Sphingobacterium chuzhouense</name>
    <dbReference type="NCBI Taxonomy" id="1742264"/>
    <lineage>
        <taxon>Bacteria</taxon>
        <taxon>Pseudomonadati</taxon>
        <taxon>Bacteroidota</taxon>
        <taxon>Sphingobacteriia</taxon>
        <taxon>Sphingobacteriales</taxon>
        <taxon>Sphingobacteriaceae</taxon>
        <taxon>Sphingobacterium</taxon>
    </lineage>
</organism>
<comment type="caution">
    <text evidence="4">The sequence shown here is derived from an EMBL/GenBank/DDBJ whole genome shotgun (WGS) entry which is preliminary data.</text>
</comment>
<evidence type="ECO:0000313" key="5">
    <source>
        <dbReference type="Proteomes" id="UP000651112"/>
    </source>
</evidence>
<keyword evidence="1" id="KW-0813">Transport</keyword>
<accession>A0ABR7XNZ9</accession>
<dbReference type="Gene3D" id="2.60.40.1120">
    <property type="entry name" value="Carboxypeptidase-like, regulatory domain"/>
    <property type="match status" value="1"/>
</dbReference>
<comment type="subcellular location">
    <subcellularLocation>
        <location evidence="1">Cell outer membrane</location>
        <topology evidence="1">Multi-pass membrane protein</topology>
    </subcellularLocation>
</comment>
<keyword evidence="1" id="KW-0998">Cell outer membrane</keyword>
<dbReference type="SUPFAM" id="SSF49464">
    <property type="entry name" value="Carboxypeptidase regulatory domain-like"/>
    <property type="match status" value="1"/>
</dbReference>
<protein>
    <submittedName>
        <fullName evidence="4">TonB-dependent receptor</fullName>
    </submittedName>
</protein>
<feature type="domain" description="TonB-dependent receptor plug" evidence="3">
    <location>
        <begin position="117"/>
        <end position="222"/>
    </location>
</feature>
<dbReference type="SUPFAM" id="SSF56935">
    <property type="entry name" value="Porins"/>
    <property type="match status" value="1"/>
</dbReference>
<keyword evidence="5" id="KW-1185">Reference proteome</keyword>
<dbReference type="PROSITE" id="PS52016">
    <property type="entry name" value="TONB_DEPENDENT_REC_3"/>
    <property type="match status" value="1"/>
</dbReference>
<dbReference type="NCBIfam" id="TIGR04057">
    <property type="entry name" value="SusC_RagA_signa"/>
    <property type="match status" value="1"/>
</dbReference>
<proteinExistence type="inferred from homology"/>
<dbReference type="Gene3D" id="2.170.130.10">
    <property type="entry name" value="TonB-dependent receptor, plug domain"/>
    <property type="match status" value="1"/>
</dbReference>